<protein>
    <submittedName>
        <fullName evidence="2">Uncharacterized protein</fullName>
    </submittedName>
</protein>
<evidence type="ECO:0000313" key="3">
    <source>
        <dbReference type="Proteomes" id="UP000248961"/>
    </source>
</evidence>
<sequence>MDAYTEAIGEIEPGQHGSEQGLLQRTDLDRLGPAGSRRDAPPEQLLSEQLGATRALPPGLSESPEQMRGREEARQKPPTFDGHQHLRGDAGTGGTTTAVLHLLGEKQDQVEVTGPRY</sequence>
<organism evidence="2 3">
    <name type="scientific">Aspergillus homomorphus (strain CBS 101889)</name>
    <dbReference type="NCBI Taxonomy" id="1450537"/>
    <lineage>
        <taxon>Eukaryota</taxon>
        <taxon>Fungi</taxon>
        <taxon>Dikarya</taxon>
        <taxon>Ascomycota</taxon>
        <taxon>Pezizomycotina</taxon>
        <taxon>Eurotiomycetes</taxon>
        <taxon>Eurotiomycetidae</taxon>
        <taxon>Eurotiales</taxon>
        <taxon>Aspergillaceae</taxon>
        <taxon>Aspergillus</taxon>
        <taxon>Aspergillus subgen. Circumdati</taxon>
    </lineage>
</organism>
<feature type="compositionally biased region" description="Basic and acidic residues" evidence="1">
    <location>
        <begin position="65"/>
        <end position="75"/>
    </location>
</feature>
<evidence type="ECO:0000256" key="1">
    <source>
        <dbReference type="SAM" id="MobiDB-lite"/>
    </source>
</evidence>
<dbReference type="VEuPathDB" id="FungiDB:BO97DRAFT_422105"/>
<gene>
    <name evidence="2" type="ORF">BO97DRAFT_422105</name>
</gene>
<proteinExistence type="predicted"/>
<feature type="compositionally biased region" description="Basic and acidic residues" evidence="1">
    <location>
        <begin position="26"/>
        <end position="41"/>
    </location>
</feature>
<dbReference type="RefSeq" id="XP_025553907.1">
    <property type="nucleotide sequence ID" value="XM_025696762.1"/>
</dbReference>
<evidence type="ECO:0000313" key="2">
    <source>
        <dbReference type="EMBL" id="RAL14753.1"/>
    </source>
</evidence>
<dbReference type="EMBL" id="KZ824273">
    <property type="protein sequence ID" value="RAL14753.1"/>
    <property type="molecule type" value="Genomic_DNA"/>
</dbReference>
<reference evidence="2 3" key="1">
    <citation type="submission" date="2018-02" db="EMBL/GenBank/DDBJ databases">
        <title>The genomes of Aspergillus section Nigri reveals drivers in fungal speciation.</title>
        <authorList>
            <consortium name="DOE Joint Genome Institute"/>
            <person name="Vesth T.C."/>
            <person name="Nybo J."/>
            <person name="Theobald S."/>
            <person name="Brandl J."/>
            <person name="Frisvad J.C."/>
            <person name="Nielsen K.F."/>
            <person name="Lyhne E.K."/>
            <person name="Kogle M.E."/>
            <person name="Kuo A."/>
            <person name="Riley R."/>
            <person name="Clum A."/>
            <person name="Nolan M."/>
            <person name="Lipzen A."/>
            <person name="Salamov A."/>
            <person name="Henrissat B."/>
            <person name="Wiebenga A."/>
            <person name="De vries R.P."/>
            <person name="Grigoriev I.V."/>
            <person name="Mortensen U.H."/>
            <person name="Andersen M.R."/>
            <person name="Baker S.E."/>
        </authorList>
    </citation>
    <scope>NUCLEOTIDE SEQUENCE [LARGE SCALE GENOMIC DNA]</scope>
    <source>
        <strain evidence="2 3">CBS 101889</strain>
    </source>
</reference>
<accession>A0A395I5D7</accession>
<keyword evidence="3" id="KW-1185">Reference proteome</keyword>
<name>A0A395I5D7_ASPHC</name>
<dbReference type="AlphaFoldDB" id="A0A395I5D7"/>
<dbReference type="Proteomes" id="UP000248961">
    <property type="component" value="Unassembled WGS sequence"/>
</dbReference>
<dbReference type="GeneID" id="37201051"/>
<feature type="region of interest" description="Disordered" evidence="1">
    <location>
        <begin position="1"/>
        <end position="97"/>
    </location>
</feature>